<protein>
    <submittedName>
        <fullName evidence="2">Uncharacterized protein</fullName>
    </submittedName>
</protein>
<name>M8BNI6_AEGTA</name>
<feature type="compositionally biased region" description="Basic and acidic residues" evidence="1">
    <location>
        <begin position="1"/>
        <end position="14"/>
    </location>
</feature>
<sequence length="252" mass="28044">MARWNRDSFTDSRRHPNRRRNGVAADQNRGSWRRGGVECASGGETGEEPEEGGGGGLWRDSSHDCRGPFHSVIPVDVDAAGRPVFSTTFEFGDSEQSLRLRDAVIGTIAAEDYATPLLRDSYCMACRRIFCAGACSHHHDLCGPDAVLHIRQHGGAYCVRCTGSEPWFPHMESILGDPVGEDRDEHGRYQLLLPVLRRAPGKCVQCGAQVQWDSKEHCSEPCAAAHHQVVAQRRERREARRAARELAKLQIY</sequence>
<organism evidence="2">
    <name type="scientific">Aegilops tauschii</name>
    <name type="common">Tausch's goatgrass</name>
    <name type="synonym">Aegilops squarrosa</name>
    <dbReference type="NCBI Taxonomy" id="37682"/>
    <lineage>
        <taxon>Eukaryota</taxon>
        <taxon>Viridiplantae</taxon>
        <taxon>Streptophyta</taxon>
        <taxon>Embryophyta</taxon>
        <taxon>Tracheophyta</taxon>
        <taxon>Spermatophyta</taxon>
        <taxon>Magnoliopsida</taxon>
        <taxon>Liliopsida</taxon>
        <taxon>Poales</taxon>
        <taxon>Poaceae</taxon>
        <taxon>BOP clade</taxon>
        <taxon>Pooideae</taxon>
        <taxon>Triticodae</taxon>
        <taxon>Triticeae</taxon>
        <taxon>Triticinae</taxon>
        <taxon>Aegilops</taxon>
    </lineage>
</organism>
<dbReference type="EnsemblPlants" id="EMT23383">
    <property type="protein sequence ID" value="EMT23383"/>
    <property type="gene ID" value="F775_22484"/>
</dbReference>
<accession>M8BNI6</accession>
<proteinExistence type="predicted"/>
<reference evidence="2" key="1">
    <citation type="submission" date="2015-06" db="UniProtKB">
        <authorList>
            <consortium name="EnsemblPlants"/>
        </authorList>
    </citation>
    <scope>IDENTIFICATION</scope>
</reference>
<dbReference type="AlphaFoldDB" id="M8BNI6"/>
<feature type="region of interest" description="Disordered" evidence="1">
    <location>
        <begin position="1"/>
        <end position="59"/>
    </location>
</feature>
<evidence type="ECO:0000313" key="2">
    <source>
        <dbReference type="EnsemblPlants" id="EMT23383"/>
    </source>
</evidence>
<evidence type="ECO:0000256" key="1">
    <source>
        <dbReference type="SAM" id="MobiDB-lite"/>
    </source>
</evidence>